<dbReference type="AlphaFoldDB" id="A0A5S4F8N7"/>
<dbReference type="EMBL" id="VCKY01000130">
    <property type="protein sequence ID" value="TMR12732.1"/>
    <property type="molecule type" value="Genomic_DNA"/>
</dbReference>
<dbReference type="Proteomes" id="UP000309128">
    <property type="component" value="Unassembled WGS sequence"/>
</dbReference>
<sequence>MKRSGRMETQVKQTESLTRSAFLLAFDLRKEKLTQRSELGYLLRAAALAELLLAGNLADESGKARALTHPAAEPGSLRAVVWEQISNSPPRSWRRWVQKDLGKAVRVVRDELAAARMINVERRHILLFPVERITPRKAYLSRRLAERVGRAIRGGQPVGHLDEDVRVLAALAAAIRLKTVIPSWRETRLRRDRIQQLSAPVEPIATALRKSVEAARAAASG</sequence>
<gene>
    <name evidence="5" type="ORF">ETD86_31945</name>
</gene>
<evidence type="ECO:0000313" key="5">
    <source>
        <dbReference type="EMBL" id="TMR12732.1"/>
    </source>
</evidence>
<protein>
    <submittedName>
        <fullName evidence="5">GPP34 family phosphoprotein</fullName>
    </submittedName>
</protein>
<dbReference type="InterPro" id="IPR008628">
    <property type="entry name" value="GPP34-like"/>
</dbReference>
<accession>A0A5S4F8N7</accession>
<dbReference type="GO" id="GO:0012505">
    <property type="term" value="C:endomembrane system"/>
    <property type="evidence" value="ECO:0007669"/>
    <property type="project" value="UniProtKB-ARBA"/>
</dbReference>
<evidence type="ECO:0000256" key="4">
    <source>
        <dbReference type="ARBA" id="ARBA00023136"/>
    </source>
</evidence>
<keyword evidence="6" id="KW-1185">Reference proteome</keyword>
<dbReference type="GO" id="GO:0070273">
    <property type="term" value="F:phosphatidylinositol-4-phosphate binding"/>
    <property type="evidence" value="ECO:0007669"/>
    <property type="project" value="InterPro"/>
</dbReference>
<dbReference type="Pfam" id="PF05719">
    <property type="entry name" value="GPP34"/>
    <property type="match status" value="1"/>
</dbReference>
<comment type="caution">
    <text evidence="5">The sequence shown here is derived from an EMBL/GenBank/DDBJ whole genome shotgun (WGS) entry which is preliminary data.</text>
</comment>
<proteinExistence type="predicted"/>
<comment type="subcellular location">
    <subcellularLocation>
        <location evidence="1">Golgi apparatus membrane</location>
        <topology evidence="1">Peripheral membrane protein</topology>
        <orientation evidence="1">Cytoplasmic side</orientation>
    </subcellularLocation>
</comment>
<name>A0A5S4F8N7_9ACTN</name>
<keyword evidence="4" id="KW-0472">Membrane</keyword>
<reference evidence="5 6" key="1">
    <citation type="submission" date="2019-05" db="EMBL/GenBank/DDBJ databases">
        <title>Draft genome sequence of Nonomuraea turkmeniaca DSM 43926.</title>
        <authorList>
            <person name="Saricaoglu S."/>
            <person name="Isik K."/>
        </authorList>
    </citation>
    <scope>NUCLEOTIDE SEQUENCE [LARGE SCALE GENOMIC DNA]</scope>
    <source>
        <strain evidence="5 6">DSM 43926</strain>
    </source>
</reference>
<dbReference type="GO" id="GO:0005737">
    <property type="term" value="C:cytoplasm"/>
    <property type="evidence" value="ECO:0007669"/>
    <property type="project" value="UniProtKB-ARBA"/>
</dbReference>
<evidence type="ECO:0000256" key="2">
    <source>
        <dbReference type="ARBA" id="ARBA00023034"/>
    </source>
</evidence>
<organism evidence="5 6">
    <name type="scientific">Nonomuraea turkmeniaca</name>
    <dbReference type="NCBI Taxonomy" id="103838"/>
    <lineage>
        <taxon>Bacteria</taxon>
        <taxon>Bacillati</taxon>
        <taxon>Actinomycetota</taxon>
        <taxon>Actinomycetes</taxon>
        <taxon>Streptosporangiales</taxon>
        <taxon>Streptosporangiaceae</taxon>
        <taxon>Nonomuraea</taxon>
    </lineage>
</organism>
<keyword evidence="2" id="KW-0333">Golgi apparatus</keyword>
<evidence type="ECO:0000256" key="1">
    <source>
        <dbReference type="ARBA" id="ARBA00004255"/>
    </source>
</evidence>
<dbReference type="OrthoDB" id="4717569at2"/>
<keyword evidence="3" id="KW-0446">Lipid-binding</keyword>
<dbReference type="Gene3D" id="1.10.3630.10">
    <property type="entry name" value="yeast vps74-n-term truncation variant domain like"/>
    <property type="match status" value="1"/>
</dbReference>
<dbReference type="InterPro" id="IPR038261">
    <property type="entry name" value="GPP34-like_sf"/>
</dbReference>
<evidence type="ECO:0000313" key="6">
    <source>
        <dbReference type="Proteomes" id="UP000309128"/>
    </source>
</evidence>
<evidence type="ECO:0000256" key="3">
    <source>
        <dbReference type="ARBA" id="ARBA00023121"/>
    </source>
</evidence>